<feature type="coiled-coil region" evidence="1">
    <location>
        <begin position="76"/>
        <end position="182"/>
    </location>
</feature>
<feature type="domain" description="KfrA N-terminal DNA-binding" evidence="2">
    <location>
        <begin position="10"/>
        <end position="113"/>
    </location>
</feature>
<dbReference type="AlphaFoldDB" id="A0A972NZ24"/>
<evidence type="ECO:0000259" key="2">
    <source>
        <dbReference type="Pfam" id="PF11740"/>
    </source>
</evidence>
<dbReference type="EMBL" id="WOEZ01000327">
    <property type="protein sequence ID" value="NPT62441.1"/>
    <property type="molecule type" value="Genomic_DNA"/>
</dbReference>
<gene>
    <name evidence="3" type="ORF">GNZ13_50070</name>
</gene>
<organism evidence="3 4">
    <name type="scientific">Paraburkholderia elongata</name>
    <dbReference type="NCBI Taxonomy" id="2675747"/>
    <lineage>
        <taxon>Bacteria</taxon>
        <taxon>Pseudomonadati</taxon>
        <taxon>Pseudomonadota</taxon>
        <taxon>Betaproteobacteria</taxon>
        <taxon>Burkholderiales</taxon>
        <taxon>Burkholderiaceae</taxon>
        <taxon>Paraburkholderia</taxon>
    </lineage>
</organism>
<dbReference type="Pfam" id="PF11740">
    <property type="entry name" value="KfrA_N"/>
    <property type="match status" value="1"/>
</dbReference>
<evidence type="ECO:0000256" key="1">
    <source>
        <dbReference type="SAM" id="Coils"/>
    </source>
</evidence>
<sequence>MSRTTLCRLTAGKPPTLAAVRKAVGGGSFTTIQDAMTEWKAKRQAKETPIKEPAPQALTDRLSEVGAEIWSMALQLANARLAADRETLEAERVQMEADRQEAADLADQLNEELDAMKARCVDLEGAERETAARLNAALAEAKEAAERATRAETRAAEIERRADDLNAELGRLHEQNAALIAAIKPRDGENAPQPARRK</sequence>
<dbReference type="InterPro" id="IPR021104">
    <property type="entry name" value="KfrA_DNA-bd_N"/>
</dbReference>
<name>A0A972NZ24_9BURK</name>
<keyword evidence="1" id="KW-0175">Coiled coil</keyword>
<dbReference type="Proteomes" id="UP000655523">
    <property type="component" value="Unassembled WGS sequence"/>
</dbReference>
<keyword evidence="4" id="KW-1185">Reference proteome</keyword>
<comment type="caution">
    <text evidence="3">The sequence shown here is derived from an EMBL/GenBank/DDBJ whole genome shotgun (WGS) entry which is preliminary data.</text>
</comment>
<accession>A0A972NZ24</accession>
<evidence type="ECO:0000313" key="4">
    <source>
        <dbReference type="Proteomes" id="UP000655523"/>
    </source>
</evidence>
<evidence type="ECO:0000313" key="3">
    <source>
        <dbReference type="EMBL" id="NPT62441.1"/>
    </source>
</evidence>
<protein>
    <recommendedName>
        <fullName evidence="2">KfrA N-terminal DNA-binding domain-containing protein</fullName>
    </recommendedName>
</protein>
<proteinExistence type="predicted"/>
<reference evidence="3 4" key="1">
    <citation type="submission" date="2019-11" db="EMBL/GenBank/DDBJ databases">
        <title>Metabolism of dissolved organic matter in forest soils.</title>
        <authorList>
            <person name="Cyle K.T."/>
            <person name="Wilhelm R.C."/>
            <person name="Martinez C.E."/>
        </authorList>
    </citation>
    <scope>NUCLEOTIDE SEQUENCE [LARGE SCALE GENOMIC DNA]</scope>
    <source>
        <strain evidence="3 4">5N</strain>
    </source>
</reference>